<gene>
    <name evidence="2" type="ordered locus">syc2216_d</name>
</gene>
<organism evidence="2 3">
    <name type="scientific">Synechococcus sp. (strain ATCC 27144 / PCC 6301 / SAUG 1402/1)</name>
    <name type="common">Anacystis nidulans</name>
    <dbReference type="NCBI Taxonomy" id="269084"/>
    <lineage>
        <taxon>Bacteria</taxon>
        <taxon>Bacillati</taxon>
        <taxon>Cyanobacteriota</taxon>
        <taxon>Cyanophyceae</taxon>
        <taxon>Synechococcales</taxon>
        <taxon>Synechococcaceae</taxon>
        <taxon>Synechococcus</taxon>
    </lineage>
</organism>
<sequence>MNLRRYLMHWGRSRFEAWLARQLPPRSPIRLNRERIFIFPSQFGAVFLALDIAFYLIGTNYQNNLVLLLSFLLLSLFLGCIFQSFRNLDGLELEALPAPDGQVGEPLRLSVRLKTETPRYALRLHLPKSDRPRIAELRSPSETVSLTVIPLQRGWYRPGRLQVRSDYPLGLFRTWTVLDLGWQALIIPQPERWPLQTAAIAATAATADQPISSSQPHPATSEDFVGLQPYQPGESLRRVAWKQLAQGRGLHSKAFAGESAQQSWLSLQQTPGQDLEQRLRRLTWAVQELSRRGEAFGLSLGAQRWEAETGSQHQRTCLQAIALYGLERSV</sequence>
<keyword evidence="1" id="KW-0812">Transmembrane</keyword>
<keyword evidence="1" id="KW-1133">Transmembrane helix</keyword>
<dbReference type="PANTHER" id="PTHR34351">
    <property type="entry name" value="SLR1927 PROTEIN-RELATED"/>
    <property type="match status" value="1"/>
</dbReference>
<feature type="transmembrane region" description="Helical" evidence="1">
    <location>
        <begin position="36"/>
        <end position="58"/>
    </location>
</feature>
<dbReference type="AlphaFoldDB" id="A0A0H3K542"/>
<dbReference type="eggNOG" id="COG1721">
    <property type="taxonomic scope" value="Bacteria"/>
</dbReference>
<dbReference type="PANTHER" id="PTHR34351:SF1">
    <property type="entry name" value="SLR1927 PROTEIN"/>
    <property type="match status" value="1"/>
</dbReference>
<proteinExistence type="predicted"/>
<evidence type="ECO:0000313" key="3">
    <source>
        <dbReference type="Proteomes" id="UP000001175"/>
    </source>
</evidence>
<name>A0A0H3K542_SYNP6</name>
<keyword evidence="1" id="KW-0472">Membrane</keyword>
<dbReference type="GeneID" id="72430750"/>
<evidence type="ECO:0000256" key="1">
    <source>
        <dbReference type="SAM" id="Phobius"/>
    </source>
</evidence>
<reference evidence="2 3" key="1">
    <citation type="journal article" date="2007" name="Photosyn. Res.">
        <title>Complete nucleotide sequence of the freshwater unicellular cyanobacterium Synechococcus elongatus PCC 6301 chromosome: gene content and organization.</title>
        <authorList>
            <person name="Sugita C."/>
            <person name="Ogata K."/>
            <person name="Shikata M."/>
            <person name="Jikuya H."/>
            <person name="Takano J."/>
            <person name="Furumichi M."/>
            <person name="Kanehisa M."/>
            <person name="Omata T."/>
            <person name="Sugiura M."/>
            <person name="Sugita M."/>
        </authorList>
    </citation>
    <scope>NUCLEOTIDE SEQUENCE [LARGE SCALE GENOMIC DNA]</scope>
    <source>
        <strain evidence="3">ATCC 27144 / PCC 6301 / SAUG 1402/1</strain>
    </source>
</reference>
<dbReference type="Proteomes" id="UP000001175">
    <property type="component" value="Chromosome"/>
</dbReference>
<dbReference type="EMBL" id="AP008231">
    <property type="protein sequence ID" value="BAD80406.1"/>
    <property type="molecule type" value="Genomic_DNA"/>
</dbReference>
<evidence type="ECO:0000313" key="2">
    <source>
        <dbReference type="EMBL" id="BAD80406.1"/>
    </source>
</evidence>
<feature type="transmembrane region" description="Helical" evidence="1">
    <location>
        <begin position="64"/>
        <end position="82"/>
    </location>
</feature>
<dbReference type="KEGG" id="syc:syc2216_d"/>
<accession>A0A0H3K542</accession>
<dbReference type="RefSeq" id="WP_011244526.1">
    <property type="nucleotide sequence ID" value="NC_006576.1"/>
</dbReference>
<protein>
    <submittedName>
        <fullName evidence="2">Uncharacterized protein</fullName>
    </submittedName>
</protein>